<dbReference type="EMBL" id="BSXS01014815">
    <property type="protein sequence ID" value="GMF06013.1"/>
    <property type="molecule type" value="Genomic_DNA"/>
</dbReference>
<reference evidence="1" key="1">
    <citation type="submission" date="2023-04" db="EMBL/GenBank/DDBJ databases">
        <title>Ambrosiozyma monospora NBRC 10751.</title>
        <authorList>
            <person name="Ichikawa N."/>
            <person name="Sato H."/>
            <person name="Tonouchi N."/>
        </authorList>
    </citation>
    <scope>NUCLEOTIDE SEQUENCE</scope>
    <source>
        <strain evidence="1">NBRC 10751</strain>
    </source>
</reference>
<evidence type="ECO:0000313" key="1">
    <source>
        <dbReference type="EMBL" id="GMF06013.1"/>
    </source>
</evidence>
<keyword evidence="2" id="KW-1185">Reference proteome</keyword>
<protein>
    <submittedName>
        <fullName evidence="1">Unnamed protein product</fullName>
    </submittedName>
</protein>
<gene>
    <name evidence="1" type="ORF">Amon02_001253400</name>
</gene>
<accession>A0ACB5UB58</accession>
<name>A0ACB5UB58_AMBMO</name>
<dbReference type="Proteomes" id="UP001165064">
    <property type="component" value="Unassembled WGS sequence"/>
</dbReference>
<organism evidence="1 2">
    <name type="scientific">Ambrosiozyma monospora</name>
    <name type="common">Yeast</name>
    <name type="synonym">Endomycopsis monosporus</name>
    <dbReference type="NCBI Taxonomy" id="43982"/>
    <lineage>
        <taxon>Eukaryota</taxon>
        <taxon>Fungi</taxon>
        <taxon>Dikarya</taxon>
        <taxon>Ascomycota</taxon>
        <taxon>Saccharomycotina</taxon>
        <taxon>Pichiomycetes</taxon>
        <taxon>Pichiales</taxon>
        <taxon>Pichiaceae</taxon>
        <taxon>Ambrosiozyma</taxon>
    </lineage>
</organism>
<comment type="caution">
    <text evidence="1">The sequence shown here is derived from an EMBL/GenBank/DDBJ whole genome shotgun (WGS) entry which is preliminary data.</text>
</comment>
<sequence length="184" mass="20965">MSTDLQIFLTTLRSQGAVGFQELKRQFELLGIDITDPQIASTLTDDQIIISYQNYCALSSSKYQRVTLREALQKIGNYRESPAIASYLSTEPYFDVNDAYEELGIDPKVDDDVVITAYQLKMEDNYSSTQPGRALITIATTRKSMTLINFIESSLPEFSDDQITLEQAYQMFESHWTIQEVEVD</sequence>
<evidence type="ECO:0000313" key="2">
    <source>
        <dbReference type="Proteomes" id="UP001165064"/>
    </source>
</evidence>
<proteinExistence type="predicted"/>